<evidence type="ECO:0000256" key="1">
    <source>
        <dbReference type="SAM" id="Phobius"/>
    </source>
</evidence>
<dbReference type="AlphaFoldDB" id="A0A1C4YJ36"/>
<feature type="domain" description="Transposase IS4 N-terminal" evidence="2">
    <location>
        <begin position="20"/>
        <end position="68"/>
    </location>
</feature>
<dbReference type="InterPro" id="IPR024473">
    <property type="entry name" value="Transposases_IS4_N"/>
</dbReference>
<evidence type="ECO:0000259" key="2">
    <source>
        <dbReference type="Pfam" id="PF13006"/>
    </source>
</evidence>
<accession>A0A1C4YJ36</accession>
<sequence length="69" mass="7554">MEQIAITRTVTVAAGPFAAGHLGELTRLVPFEMVDDVLAATRRTQRRVRLLPARVVVYLLLAGCLFADC</sequence>
<proteinExistence type="predicted"/>
<evidence type="ECO:0000313" key="3">
    <source>
        <dbReference type="EMBL" id="SCF20670.1"/>
    </source>
</evidence>
<dbReference type="Proteomes" id="UP000199375">
    <property type="component" value="Unassembled WGS sequence"/>
</dbReference>
<keyword evidence="1" id="KW-0472">Membrane</keyword>
<reference evidence="3 4" key="1">
    <citation type="submission" date="2016-06" db="EMBL/GenBank/DDBJ databases">
        <authorList>
            <person name="Kjaerup R.B."/>
            <person name="Dalgaard T.S."/>
            <person name="Juul-Madsen H.R."/>
        </authorList>
    </citation>
    <scope>NUCLEOTIDE SEQUENCE [LARGE SCALE GENOMIC DNA]</scope>
    <source>
        <strain evidence="3 4">DSM 45626</strain>
    </source>
</reference>
<protein>
    <submittedName>
        <fullName evidence="3">Insertion element 4 transposase N-terminal</fullName>
    </submittedName>
</protein>
<feature type="transmembrane region" description="Helical" evidence="1">
    <location>
        <begin position="51"/>
        <end position="68"/>
    </location>
</feature>
<keyword evidence="1" id="KW-1133">Transmembrane helix</keyword>
<gene>
    <name evidence="3" type="ORF">GA0070558_1501</name>
</gene>
<name>A0A1C4YJ36_9ACTN</name>
<evidence type="ECO:0000313" key="4">
    <source>
        <dbReference type="Proteomes" id="UP000199375"/>
    </source>
</evidence>
<dbReference type="Pfam" id="PF13006">
    <property type="entry name" value="Nterm_IS4"/>
    <property type="match status" value="1"/>
</dbReference>
<feature type="non-terminal residue" evidence="3">
    <location>
        <position position="69"/>
    </location>
</feature>
<dbReference type="EMBL" id="FMCW01000050">
    <property type="protein sequence ID" value="SCF20670.1"/>
    <property type="molecule type" value="Genomic_DNA"/>
</dbReference>
<keyword evidence="1" id="KW-0812">Transmembrane</keyword>
<organism evidence="3 4">
    <name type="scientific">Micromonospora haikouensis</name>
    <dbReference type="NCBI Taxonomy" id="686309"/>
    <lineage>
        <taxon>Bacteria</taxon>
        <taxon>Bacillati</taxon>
        <taxon>Actinomycetota</taxon>
        <taxon>Actinomycetes</taxon>
        <taxon>Micromonosporales</taxon>
        <taxon>Micromonosporaceae</taxon>
        <taxon>Micromonospora</taxon>
    </lineage>
</organism>